<dbReference type="PANTHER" id="PTHR12673:SF159">
    <property type="entry name" value="LD03170P"/>
    <property type="match status" value="1"/>
</dbReference>
<dbReference type="EMBL" id="MLAK01000123">
    <property type="protein sequence ID" value="OHT16281.1"/>
    <property type="molecule type" value="Genomic_DNA"/>
</dbReference>
<dbReference type="RefSeq" id="XP_068369417.1">
    <property type="nucleotide sequence ID" value="XM_068497153.1"/>
</dbReference>
<keyword evidence="4" id="KW-1185">Reference proteome</keyword>
<dbReference type="AlphaFoldDB" id="A0A1J4KYE4"/>
<accession>A0A1J4KYE4</accession>
<dbReference type="OrthoDB" id="2272012at2759"/>
<dbReference type="SMART" id="SM00325">
    <property type="entry name" value="RhoGEF"/>
    <property type="match status" value="1"/>
</dbReference>
<dbReference type="PANTHER" id="PTHR12673">
    <property type="entry name" value="FACIOGENITAL DYSPLASIA PROTEIN"/>
    <property type="match status" value="1"/>
</dbReference>
<evidence type="ECO:0000256" key="1">
    <source>
        <dbReference type="SAM" id="Phobius"/>
    </source>
</evidence>
<name>A0A1J4KYE4_9EUKA</name>
<keyword evidence="1" id="KW-0812">Transmembrane</keyword>
<dbReference type="Proteomes" id="UP000179807">
    <property type="component" value="Unassembled WGS sequence"/>
</dbReference>
<dbReference type="Gene3D" id="1.20.900.10">
    <property type="entry name" value="Dbl homology (DH) domain"/>
    <property type="match status" value="1"/>
</dbReference>
<feature type="domain" description="DH" evidence="2">
    <location>
        <begin position="79"/>
        <end position="258"/>
    </location>
</feature>
<protein>
    <recommendedName>
        <fullName evidence="2">DH domain-containing protein</fullName>
    </recommendedName>
</protein>
<dbReference type="PROSITE" id="PS50010">
    <property type="entry name" value="DH_2"/>
    <property type="match status" value="1"/>
</dbReference>
<reference evidence="3" key="1">
    <citation type="submission" date="2016-10" db="EMBL/GenBank/DDBJ databases">
        <authorList>
            <person name="Benchimol M."/>
            <person name="Almeida L.G."/>
            <person name="Vasconcelos A.T."/>
            <person name="Perreira-Neves A."/>
            <person name="Rosa I.A."/>
            <person name="Tasca T."/>
            <person name="Bogo M.R."/>
            <person name="de Souza W."/>
        </authorList>
    </citation>
    <scope>NUCLEOTIDE SEQUENCE [LARGE SCALE GENOMIC DNA]</scope>
    <source>
        <strain evidence="3">K</strain>
    </source>
</reference>
<dbReference type="SUPFAM" id="SSF48065">
    <property type="entry name" value="DBL homology domain (DH-domain)"/>
    <property type="match status" value="1"/>
</dbReference>
<proteinExistence type="predicted"/>
<keyword evidence="1" id="KW-1133">Transmembrane helix</keyword>
<evidence type="ECO:0000259" key="2">
    <source>
        <dbReference type="PROSITE" id="PS50010"/>
    </source>
</evidence>
<dbReference type="GO" id="GO:0005737">
    <property type="term" value="C:cytoplasm"/>
    <property type="evidence" value="ECO:0007669"/>
    <property type="project" value="TreeGrafter"/>
</dbReference>
<dbReference type="Pfam" id="PF00621">
    <property type="entry name" value="RhoGEF"/>
    <property type="match status" value="1"/>
</dbReference>
<dbReference type="VEuPathDB" id="TrichDB:TRFO_13287"/>
<evidence type="ECO:0000313" key="3">
    <source>
        <dbReference type="EMBL" id="OHT16281.1"/>
    </source>
</evidence>
<keyword evidence="1" id="KW-0472">Membrane</keyword>
<sequence length="381" mass="45350">MIPYLRNLTAFQRLIINSLCLISHSVIYPVYFVLNQFRFFLKYYVFGMPHPEKKIETVQQPVEEEKEEFLEMPFNMERRRDALINELIASEKSYQDNLETCYEYYRPTLTSLVDKDTMKLFFGEDFSVLINTSVRIYVSSKEDSKFGAKDTIIGKTFEDAYENLMDIVPYVDRFLSALMKFNDLYYHDKNFKKKVQSLQRRTDISFKMLIQMPLERLIKYQAILNETFKNTPDWHEDFEFLKSITEKLRPITEKCQSEIEEGDRRLALLKLERKIRSCPPLLEQRRHFIGTWQLTAANMFIHVLSDRLLIVQQKTELLSRRKYFIVKKDVDLKTARKVEKDANGIRIITKTGDVIINIKLKVDELLDVIKERALITRHSEE</sequence>
<dbReference type="GO" id="GO:0005085">
    <property type="term" value="F:guanyl-nucleotide exchange factor activity"/>
    <property type="evidence" value="ECO:0007669"/>
    <property type="project" value="InterPro"/>
</dbReference>
<dbReference type="InterPro" id="IPR051092">
    <property type="entry name" value="FYVE_RhoGEF_PH"/>
</dbReference>
<dbReference type="InterPro" id="IPR000219">
    <property type="entry name" value="DH_dom"/>
</dbReference>
<dbReference type="GeneID" id="94831857"/>
<organism evidence="3 4">
    <name type="scientific">Tritrichomonas foetus</name>
    <dbReference type="NCBI Taxonomy" id="1144522"/>
    <lineage>
        <taxon>Eukaryota</taxon>
        <taxon>Metamonada</taxon>
        <taxon>Parabasalia</taxon>
        <taxon>Tritrichomonadida</taxon>
        <taxon>Tritrichomonadidae</taxon>
        <taxon>Tritrichomonas</taxon>
    </lineage>
</organism>
<feature type="transmembrane region" description="Helical" evidence="1">
    <location>
        <begin position="14"/>
        <end position="34"/>
    </location>
</feature>
<evidence type="ECO:0000313" key="4">
    <source>
        <dbReference type="Proteomes" id="UP000179807"/>
    </source>
</evidence>
<dbReference type="InterPro" id="IPR035899">
    <property type="entry name" value="DBL_dom_sf"/>
</dbReference>
<gene>
    <name evidence="3" type="ORF">TRFO_13287</name>
</gene>
<comment type="caution">
    <text evidence="3">The sequence shown here is derived from an EMBL/GenBank/DDBJ whole genome shotgun (WGS) entry which is preliminary data.</text>
</comment>